<proteinExistence type="predicted"/>
<dbReference type="AlphaFoldDB" id="K1YWT1"/>
<name>K1YWT1_9BACT</name>
<comment type="caution">
    <text evidence="1">The sequence shown here is derived from an EMBL/GenBank/DDBJ whole genome shotgun (WGS) entry which is preliminary data.</text>
</comment>
<organism evidence="1">
    <name type="scientific">uncultured bacterium</name>
    <name type="common">gcode 4</name>
    <dbReference type="NCBI Taxonomy" id="1234023"/>
    <lineage>
        <taxon>Bacteria</taxon>
        <taxon>environmental samples</taxon>
    </lineage>
</organism>
<reference evidence="1" key="1">
    <citation type="journal article" date="2012" name="Science">
        <title>Fermentation, hydrogen, and sulfur metabolism in multiple uncultivated bacterial phyla.</title>
        <authorList>
            <person name="Wrighton K.C."/>
            <person name="Thomas B.C."/>
            <person name="Sharon I."/>
            <person name="Miller C.S."/>
            <person name="Castelle C.J."/>
            <person name="VerBerkmoes N.C."/>
            <person name="Wilkins M.J."/>
            <person name="Hettich R.L."/>
            <person name="Lipton M.S."/>
            <person name="Williams K.H."/>
            <person name="Long P.E."/>
            <person name="Banfield J.F."/>
        </authorList>
    </citation>
    <scope>NUCLEOTIDE SEQUENCE [LARGE SCALE GENOMIC DNA]</scope>
</reference>
<evidence type="ECO:0000313" key="1">
    <source>
        <dbReference type="EMBL" id="EKD29749.1"/>
    </source>
</evidence>
<dbReference type="EMBL" id="AMFJ01034292">
    <property type="protein sequence ID" value="EKD29749.1"/>
    <property type="molecule type" value="Genomic_DNA"/>
</dbReference>
<accession>K1YWT1</accession>
<gene>
    <name evidence="1" type="ORF">ACD_78C00292G0001</name>
</gene>
<sequence length="73" mass="8653">MVERRFFRIQFDELASARFEKSRGSHRAPILEEISGDILNLLFAQGYLRHTTRDCIHLIESECKREVCIDKEK</sequence>
<protein>
    <submittedName>
        <fullName evidence="1">Uncharacterized protein</fullName>
    </submittedName>
</protein>